<comment type="caution">
    <text evidence="2">The sequence shown here is derived from an EMBL/GenBank/DDBJ whole genome shotgun (WGS) entry which is preliminary data.</text>
</comment>
<evidence type="ECO:0000256" key="1">
    <source>
        <dbReference type="SAM" id="MobiDB-lite"/>
    </source>
</evidence>
<name>A0A438DUA9_VITVI</name>
<evidence type="ECO:0000313" key="3">
    <source>
        <dbReference type="Proteomes" id="UP000288805"/>
    </source>
</evidence>
<reference evidence="2 3" key="1">
    <citation type="journal article" date="2018" name="PLoS Genet.">
        <title>Population sequencing reveals clonal diversity and ancestral inbreeding in the grapevine cultivar Chardonnay.</title>
        <authorList>
            <person name="Roach M.J."/>
            <person name="Johnson D.L."/>
            <person name="Bohlmann J."/>
            <person name="van Vuuren H.J."/>
            <person name="Jones S.J."/>
            <person name="Pretorius I.S."/>
            <person name="Schmidt S.A."/>
            <person name="Borneman A.R."/>
        </authorList>
    </citation>
    <scope>NUCLEOTIDE SEQUENCE [LARGE SCALE GENOMIC DNA]</scope>
    <source>
        <strain evidence="3">cv. Chardonnay</strain>
        <tissue evidence="2">Leaf</tissue>
    </source>
</reference>
<sequence>MESPESAYVSSPEVPPKRSSPPRSPTSGEDAKTLNLVVACG</sequence>
<dbReference type="AlphaFoldDB" id="A0A438DUA9"/>
<proteinExistence type="predicted"/>
<organism evidence="2 3">
    <name type="scientific">Vitis vinifera</name>
    <name type="common">Grape</name>
    <dbReference type="NCBI Taxonomy" id="29760"/>
    <lineage>
        <taxon>Eukaryota</taxon>
        <taxon>Viridiplantae</taxon>
        <taxon>Streptophyta</taxon>
        <taxon>Embryophyta</taxon>
        <taxon>Tracheophyta</taxon>
        <taxon>Spermatophyta</taxon>
        <taxon>Magnoliopsida</taxon>
        <taxon>eudicotyledons</taxon>
        <taxon>Gunneridae</taxon>
        <taxon>Pentapetalae</taxon>
        <taxon>rosids</taxon>
        <taxon>Vitales</taxon>
        <taxon>Vitaceae</taxon>
        <taxon>Viteae</taxon>
        <taxon>Vitis</taxon>
    </lineage>
</organism>
<dbReference type="EMBL" id="QGNW01001495">
    <property type="protein sequence ID" value="RVW39061.1"/>
    <property type="molecule type" value="Genomic_DNA"/>
</dbReference>
<dbReference type="Proteomes" id="UP000288805">
    <property type="component" value="Unassembled WGS sequence"/>
</dbReference>
<protein>
    <submittedName>
        <fullName evidence="2">Uncharacterized protein</fullName>
    </submittedName>
</protein>
<feature type="region of interest" description="Disordered" evidence="1">
    <location>
        <begin position="1"/>
        <end position="41"/>
    </location>
</feature>
<gene>
    <name evidence="2" type="ORF">CK203_084171</name>
</gene>
<evidence type="ECO:0000313" key="2">
    <source>
        <dbReference type="EMBL" id="RVW39061.1"/>
    </source>
</evidence>
<accession>A0A438DUA9</accession>